<accession>A0A8T4IK39</accession>
<proteinExistence type="predicted"/>
<evidence type="ECO:0000313" key="1">
    <source>
        <dbReference type="EMBL" id="MBR0553485.1"/>
    </source>
</evidence>
<reference evidence="1" key="1">
    <citation type="submission" date="2021-04" db="EMBL/GenBank/DDBJ databases">
        <title>Ouciella asimina sp. nov., isolated from the surface seawater in the hydrothermal field of Okinawa Trough.</title>
        <authorList>
            <person name="Shuang W."/>
        </authorList>
    </citation>
    <scope>NUCLEOTIDE SEQUENCE</scope>
    <source>
        <strain evidence="1">LXI357</strain>
    </source>
</reference>
<comment type="caution">
    <text evidence="1">The sequence shown here is derived from an EMBL/GenBank/DDBJ whole genome shotgun (WGS) entry which is preliminary data.</text>
</comment>
<dbReference type="RefSeq" id="WP_284054746.1">
    <property type="nucleotide sequence ID" value="NZ_JAGRQC010000004.1"/>
</dbReference>
<evidence type="ECO:0000313" key="2">
    <source>
        <dbReference type="Proteomes" id="UP000676996"/>
    </source>
</evidence>
<sequence>MTQRTGLEVLVLRSSKLYALFMRVLRSLGLLLIACGLFVQSAAHASALPQGLDAGKPACAEMEMMAGAASMDDHDGVPCKNLRLDCLVAFGCIPPLVPGGDATLVGERPAQAAQFSGLIFNSLAATGLGPEPPPPQFPA</sequence>
<protein>
    <submittedName>
        <fullName evidence="1">Uncharacterized protein</fullName>
    </submittedName>
</protein>
<keyword evidence="2" id="KW-1185">Reference proteome</keyword>
<dbReference type="EMBL" id="JAGRQC010000004">
    <property type="protein sequence ID" value="MBR0553485.1"/>
    <property type="molecule type" value="Genomic_DNA"/>
</dbReference>
<dbReference type="Proteomes" id="UP000676996">
    <property type="component" value="Unassembled WGS sequence"/>
</dbReference>
<dbReference type="AlphaFoldDB" id="A0A8T4IK39"/>
<gene>
    <name evidence="1" type="ORF">J7S20_13325</name>
</gene>
<organism evidence="1 2">
    <name type="scientific">Stakelama marina</name>
    <dbReference type="NCBI Taxonomy" id="2826939"/>
    <lineage>
        <taxon>Bacteria</taxon>
        <taxon>Pseudomonadati</taxon>
        <taxon>Pseudomonadota</taxon>
        <taxon>Alphaproteobacteria</taxon>
        <taxon>Sphingomonadales</taxon>
        <taxon>Sphingomonadaceae</taxon>
        <taxon>Stakelama</taxon>
    </lineage>
</organism>
<name>A0A8T4IK39_9SPHN</name>